<feature type="region of interest" description="Disordered" evidence="1">
    <location>
        <begin position="300"/>
        <end position="323"/>
    </location>
</feature>
<evidence type="ECO:0000313" key="4">
    <source>
        <dbReference type="WBParaSite" id="HNAJ_0001187401-mRNA-1"/>
    </source>
</evidence>
<dbReference type="STRING" id="102285.A0A158QJH2"/>
<gene>
    <name evidence="2" type="ORF">HNAJ_LOCUS11863</name>
</gene>
<dbReference type="Proteomes" id="UP000278807">
    <property type="component" value="Unassembled WGS sequence"/>
</dbReference>
<dbReference type="InterPro" id="IPR011993">
    <property type="entry name" value="PH-like_dom_sf"/>
</dbReference>
<name>A0A158QJH2_RODNA</name>
<keyword evidence="3" id="KW-1185">Reference proteome</keyword>
<dbReference type="SUPFAM" id="SSF50729">
    <property type="entry name" value="PH domain-like"/>
    <property type="match status" value="1"/>
</dbReference>
<evidence type="ECO:0000313" key="2">
    <source>
        <dbReference type="EMBL" id="VDO11565.1"/>
    </source>
</evidence>
<feature type="compositionally biased region" description="Basic and acidic residues" evidence="1">
    <location>
        <begin position="314"/>
        <end position="323"/>
    </location>
</feature>
<reference evidence="4" key="1">
    <citation type="submission" date="2016-04" db="UniProtKB">
        <authorList>
            <consortium name="WormBaseParasite"/>
        </authorList>
    </citation>
    <scope>IDENTIFICATION</scope>
</reference>
<accession>A0A158QJH2</accession>
<protein>
    <submittedName>
        <fullName evidence="4">PH domain-containing protein</fullName>
    </submittedName>
</protein>
<dbReference type="WBParaSite" id="HNAJ_0001187401-mRNA-1">
    <property type="protein sequence ID" value="HNAJ_0001187401-mRNA-1"/>
    <property type="gene ID" value="HNAJ_0001187401"/>
</dbReference>
<reference evidence="2 3" key="2">
    <citation type="submission" date="2018-11" db="EMBL/GenBank/DDBJ databases">
        <authorList>
            <consortium name="Pathogen Informatics"/>
        </authorList>
    </citation>
    <scope>NUCLEOTIDE SEQUENCE [LARGE SCALE GENOMIC DNA]</scope>
</reference>
<proteinExistence type="predicted"/>
<organism evidence="4">
    <name type="scientific">Rodentolepis nana</name>
    <name type="common">Dwarf tapeworm</name>
    <name type="synonym">Hymenolepis nana</name>
    <dbReference type="NCBI Taxonomy" id="102285"/>
    <lineage>
        <taxon>Eukaryota</taxon>
        <taxon>Metazoa</taxon>
        <taxon>Spiralia</taxon>
        <taxon>Lophotrochozoa</taxon>
        <taxon>Platyhelminthes</taxon>
        <taxon>Cestoda</taxon>
        <taxon>Eucestoda</taxon>
        <taxon>Cyclophyllidea</taxon>
        <taxon>Hymenolepididae</taxon>
        <taxon>Rodentolepis</taxon>
    </lineage>
</organism>
<evidence type="ECO:0000313" key="3">
    <source>
        <dbReference type="Proteomes" id="UP000278807"/>
    </source>
</evidence>
<dbReference type="OrthoDB" id="6235964at2759"/>
<dbReference type="Gene3D" id="2.30.29.30">
    <property type="entry name" value="Pleckstrin-homology domain (PH domain)/Phosphotyrosine-binding domain (PTB)"/>
    <property type="match status" value="1"/>
</dbReference>
<dbReference type="AlphaFoldDB" id="A0A158QJH2"/>
<evidence type="ECO:0000256" key="1">
    <source>
        <dbReference type="SAM" id="MobiDB-lite"/>
    </source>
</evidence>
<sequence length="323" mass="36471">MSRNSDRLLSSKDTIIKEDMLYENISFPGISEGIVMLKRPHGKWSKVLCFLVMSAIFFSKRFFGYSKKNSKYLLDLTSMDVYVPQEKTDATKLLHTPTPHTLLLVPSSIGLLDPDSIFAIGCKTRESMLSWAEGLRFHKVRQSGAVDPRAFDFNTSRDENSATMPRWSTCSSEVNQSYFHIHGTLGLDVNSTGSTLENSVETRSFSPISNSGRSFLHEEMVGRSNAYEQENAFEGIVFQSGVPHLLIALPDGIHNYLIEVNNDRGFDEKRYQLPSRPERFATLSDLCSFYEKRRNLLTEDEGSNEISPLSHCPSNRDDPATAF</sequence>
<dbReference type="EMBL" id="UZAE01013842">
    <property type="protein sequence ID" value="VDO11565.1"/>
    <property type="molecule type" value="Genomic_DNA"/>
</dbReference>